<dbReference type="HOGENOM" id="CLU_2253354_0_0_1"/>
<protein>
    <submittedName>
        <fullName evidence="1">Uncharacterized protein</fullName>
    </submittedName>
</protein>
<dbReference type="AlphaFoldDB" id="T1HL25"/>
<dbReference type="EnsemblMetazoa" id="RPRC004749-RA">
    <property type="protein sequence ID" value="RPRC004749-PA"/>
    <property type="gene ID" value="RPRC004749"/>
</dbReference>
<accession>T1HL25</accession>
<evidence type="ECO:0000313" key="1">
    <source>
        <dbReference type="EnsemblMetazoa" id="RPRC004749-PA"/>
    </source>
</evidence>
<dbReference type="EMBL" id="ACPB03005240">
    <property type="status" value="NOT_ANNOTATED_CDS"/>
    <property type="molecule type" value="Genomic_DNA"/>
</dbReference>
<dbReference type="Proteomes" id="UP000015103">
    <property type="component" value="Unassembled WGS sequence"/>
</dbReference>
<organism evidence="1 2">
    <name type="scientific">Rhodnius prolixus</name>
    <name type="common">Triatomid bug</name>
    <dbReference type="NCBI Taxonomy" id="13249"/>
    <lineage>
        <taxon>Eukaryota</taxon>
        <taxon>Metazoa</taxon>
        <taxon>Ecdysozoa</taxon>
        <taxon>Arthropoda</taxon>
        <taxon>Hexapoda</taxon>
        <taxon>Insecta</taxon>
        <taxon>Pterygota</taxon>
        <taxon>Neoptera</taxon>
        <taxon>Paraneoptera</taxon>
        <taxon>Hemiptera</taxon>
        <taxon>Heteroptera</taxon>
        <taxon>Panheteroptera</taxon>
        <taxon>Cimicomorpha</taxon>
        <taxon>Reduviidae</taxon>
        <taxon>Triatominae</taxon>
        <taxon>Rhodnius</taxon>
    </lineage>
</organism>
<evidence type="ECO:0000313" key="2">
    <source>
        <dbReference type="Proteomes" id="UP000015103"/>
    </source>
</evidence>
<proteinExistence type="predicted"/>
<keyword evidence="2" id="KW-1185">Reference proteome</keyword>
<sequence length="104" mass="12007">MVHLPREQHYFLKQIDKVNTYYSDFLRILLSGFTKSVKIDGSNLFYSMKSTYQLACGNILLESMNKTKSMLVIPRVLAARLFINGSPSEKDVKHQSQHTLVRNL</sequence>
<name>T1HL25_RHOPR</name>
<dbReference type="VEuPathDB" id="VectorBase:RPRC004749"/>
<reference evidence="1" key="1">
    <citation type="submission" date="2015-05" db="UniProtKB">
        <authorList>
            <consortium name="EnsemblMetazoa"/>
        </authorList>
    </citation>
    <scope>IDENTIFICATION</scope>
</reference>
<dbReference type="InParanoid" id="T1HL25"/>